<dbReference type="Gene3D" id="3.55.50.40">
    <property type="match status" value="1"/>
</dbReference>
<organism evidence="7 8">
    <name type="scientific">Pediococcus stilesii</name>
    <dbReference type="NCBI Taxonomy" id="331679"/>
    <lineage>
        <taxon>Bacteria</taxon>
        <taxon>Bacillati</taxon>
        <taxon>Bacillota</taxon>
        <taxon>Bacilli</taxon>
        <taxon>Lactobacillales</taxon>
        <taxon>Lactobacillaceae</taxon>
        <taxon>Pediococcus</taxon>
    </lineage>
</organism>
<feature type="compositionally biased region" description="Low complexity" evidence="5">
    <location>
        <begin position="346"/>
        <end position="356"/>
    </location>
</feature>
<evidence type="ECO:0000256" key="1">
    <source>
        <dbReference type="ARBA" id="ARBA00007074"/>
    </source>
</evidence>
<dbReference type="GO" id="GO:0008234">
    <property type="term" value="F:cysteine-type peptidase activity"/>
    <property type="evidence" value="ECO:0007669"/>
    <property type="project" value="UniProtKB-KW"/>
</dbReference>
<dbReference type="InterPro" id="IPR044051">
    <property type="entry name" value="Prophage_tail_N"/>
</dbReference>
<feature type="region of interest" description="Disordered" evidence="5">
    <location>
        <begin position="337"/>
        <end position="356"/>
    </location>
</feature>
<dbReference type="InterPro" id="IPR010572">
    <property type="entry name" value="Tail_dom"/>
</dbReference>
<gene>
    <name evidence="7" type="ORF">IV81_GL001228</name>
</gene>
<keyword evidence="8" id="KW-1185">Reference proteome</keyword>
<feature type="domain" description="NlpC/P60" evidence="6">
    <location>
        <begin position="355"/>
        <end position="482"/>
    </location>
</feature>
<dbReference type="EMBL" id="JQBX01000004">
    <property type="protein sequence ID" value="KRN94591.1"/>
    <property type="molecule type" value="Genomic_DNA"/>
</dbReference>
<dbReference type="GO" id="GO:0006508">
    <property type="term" value="P:proteolysis"/>
    <property type="evidence" value="ECO:0007669"/>
    <property type="project" value="UniProtKB-KW"/>
</dbReference>
<dbReference type="PATRIC" id="fig|331679.3.peg.1254"/>
<dbReference type="Pfam" id="PF00877">
    <property type="entry name" value="NLPC_P60"/>
    <property type="match status" value="1"/>
</dbReference>
<keyword evidence="2" id="KW-0645">Protease</keyword>
<dbReference type="InterPro" id="IPR000064">
    <property type="entry name" value="NLP_P60_dom"/>
</dbReference>
<sequence>MQAINSSSVDRLMSFLPDSFNIGWQMNSDFQLTFTAFNDGTPAFNNLTIESTIKFDDTEYVIKQVTPDHSQGIETVNVTATHIYNEVSRVFQRSVKKGDVDYTPSDILEYFLKGNKFGFSYEVIGTFAKQKVTDLGNCSGKDALSKIVEVWPDSIIYPNGRKIVVYTKDKFFKDNGHRIDYLNSASEVSFEYDSTEIVNQVRAVGPTYEKKTKVVTGTTSLNGVTTKKDGSWEAAIRYGAVVTNSKIDDKFVQAFLNIIERESRGQENIVNNWDHNAQIGHPSKGIVQFIDITFNNYAIKPYTNILKGWDQILAVYNSTNYYNNIINGWGNPSGSRRMDSLKITPSDSGSSGSSSGGAAKVIADAKKYLGVPYVWGGHNKSNPRAGMDCSGFVSQVYHDFGIEIPAYTVSMESYGKQISRSQVQTGDMLFYGPHGATHHIALALDNKTMIFEPQPGESCKMEPISYYPPSWYARNDKMAAIVAGGGSAGGSSSTDEKTSYETSTEDYFKPFIVQDDASIKKWGLHPGGDITSDSIKKADEMKKWVMTQLKPDPTLSVSVTADSNKSVIAGDMVRLEIRPKQFVTNMGIVGYTVYPFSKTSNASITLNQNAKTIIDYEKAHYKNLQASQSAVKNGATNIASGQETWTDEEVSQFGSGRTKVGTRV</sequence>
<reference evidence="7 8" key="1">
    <citation type="journal article" date="2015" name="Genome Announc.">
        <title>Expanding the biotechnology potential of lactobacilli through comparative genomics of 213 strains and associated genera.</title>
        <authorList>
            <person name="Sun Z."/>
            <person name="Harris H.M."/>
            <person name="McCann A."/>
            <person name="Guo C."/>
            <person name="Argimon S."/>
            <person name="Zhang W."/>
            <person name="Yang X."/>
            <person name="Jeffery I.B."/>
            <person name="Cooney J.C."/>
            <person name="Kagawa T.F."/>
            <person name="Liu W."/>
            <person name="Song Y."/>
            <person name="Salvetti E."/>
            <person name="Wrobel A."/>
            <person name="Rasinkangas P."/>
            <person name="Parkhill J."/>
            <person name="Rea M.C."/>
            <person name="O'Sullivan O."/>
            <person name="Ritari J."/>
            <person name="Douillard F.P."/>
            <person name="Paul Ross R."/>
            <person name="Yang R."/>
            <person name="Briner A.E."/>
            <person name="Felis G.E."/>
            <person name="de Vos W.M."/>
            <person name="Barrangou R."/>
            <person name="Klaenhammer T.R."/>
            <person name="Caufield P.W."/>
            <person name="Cui Y."/>
            <person name="Zhang H."/>
            <person name="O'Toole P.W."/>
        </authorList>
    </citation>
    <scope>NUCLEOTIDE SEQUENCE [LARGE SCALE GENOMIC DNA]</scope>
    <source>
        <strain evidence="7 8">DSM 18001</strain>
    </source>
</reference>
<keyword evidence="4" id="KW-0788">Thiol protease</keyword>
<keyword evidence="3" id="KW-0378">Hydrolase</keyword>
<protein>
    <submittedName>
        <fullName evidence="7">Phage-associated protein endopeptidase</fullName>
    </submittedName>
</protein>
<accession>A0A0R2KYE1</accession>
<evidence type="ECO:0000313" key="8">
    <source>
        <dbReference type="Proteomes" id="UP000051859"/>
    </source>
</evidence>
<evidence type="ECO:0000259" key="6">
    <source>
        <dbReference type="PROSITE" id="PS51935"/>
    </source>
</evidence>
<proteinExistence type="inferred from homology"/>
<dbReference type="PANTHER" id="PTHR47359:SF3">
    <property type="entry name" value="NLP_P60 DOMAIN-CONTAINING PROTEIN-RELATED"/>
    <property type="match status" value="1"/>
</dbReference>
<comment type="similarity">
    <text evidence="1">Belongs to the peptidase C40 family.</text>
</comment>
<evidence type="ECO:0000256" key="2">
    <source>
        <dbReference type="ARBA" id="ARBA00022670"/>
    </source>
</evidence>
<dbReference type="InterPro" id="IPR051794">
    <property type="entry name" value="PG_Endopeptidase_C40"/>
</dbReference>
<evidence type="ECO:0000256" key="4">
    <source>
        <dbReference type="ARBA" id="ARBA00022807"/>
    </source>
</evidence>
<evidence type="ECO:0000313" key="7">
    <source>
        <dbReference type="EMBL" id="KRN94591.1"/>
    </source>
</evidence>
<evidence type="ECO:0000256" key="5">
    <source>
        <dbReference type="SAM" id="MobiDB-lite"/>
    </source>
</evidence>
<comment type="caution">
    <text evidence="7">The sequence shown here is derived from an EMBL/GenBank/DDBJ whole genome shotgun (WGS) entry which is preliminary data.</text>
</comment>
<dbReference type="SUPFAM" id="SSF54001">
    <property type="entry name" value="Cysteine proteinases"/>
    <property type="match status" value="1"/>
</dbReference>
<dbReference type="Proteomes" id="UP000051859">
    <property type="component" value="Unassembled WGS sequence"/>
</dbReference>
<dbReference type="STRING" id="331679.IV81_GL001228"/>
<dbReference type="Gene3D" id="6.20.110.10">
    <property type="match status" value="1"/>
</dbReference>
<dbReference type="Pfam" id="PF06605">
    <property type="entry name" value="Prophage_tail"/>
    <property type="match status" value="1"/>
</dbReference>
<dbReference type="Pfam" id="PF18994">
    <property type="entry name" value="Prophage_tailD1"/>
    <property type="match status" value="1"/>
</dbReference>
<dbReference type="InterPro" id="IPR038765">
    <property type="entry name" value="Papain-like_cys_pep_sf"/>
</dbReference>
<name>A0A0R2KYE1_9LACO</name>
<dbReference type="PROSITE" id="PS51935">
    <property type="entry name" value="NLPC_P60"/>
    <property type="match status" value="1"/>
</dbReference>
<dbReference type="AlphaFoldDB" id="A0A0R2KYE1"/>
<dbReference type="Gene3D" id="3.90.1720.10">
    <property type="entry name" value="endopeptidase domain like (from Nostoc punctiforme)"/>
    <property type="match status" value="1"/>
</dbReference>
<evidence type="ECO:0000256" key="3">
    <source>
        <dbReference type="ARBA" id="ARBA00022801"/>
    </source>
</evidence>
<dbReference type="PANTHER" id="PTHR47359">
    <property type="entry name" value="PEPTIDOGLYCAN DL-ENDOPEPTIDASE CWLO"/>
    <property type="match status" value="1"/>
</dbReference>